<evidence type="ECO:0000313" key="4">
    <source>
        <dbReference type="Proteomes" id="UP000433876"/>
    </source>
</evidence>
<sequence>MDTRFEVLSYHLNIGEGDSAVYSVTKDGDPAHTVLIDGGRRAAGDDTLHQFMESPEARNHRIAKFDTIVITHWDDDHASGVLAFFLKDLKLQLSLYRERNKAKLDPLSKTQLKATLQEAANKGDIRSSFLQYDEATPICLPLSMIYVPYRLNTQSNVIRQLRLIDRSRAPHGDVRNYDWFTLDNENKGQRLRYGKFKLSIFPGDAVEETRYYIWVRAFVVGPTGQDLLGLDLFTGKKVIRNIEEADSPEAVSKFMARYSTIWKRPVLYCIGCDGFTLCPDERRYPDEGDRYDWTDTKSPPSSNLGTMDLTNLVLRRGAGQRSASTKCVDGPTTGNNLSSIACMIIWPNKDEAVVSHYVGGDVGDENEELFLRWATVQDPQSAMVRRPINVGAMKLSHHAWEIVLLIWVYVRVRRKSKQPGNMNNDDGVLLATTYPPYLCSFLDLWSNRIVSMKVGSIDSLELRSGADFRAIVDNVWRKGLFRNWLDKIRDMANDAAKAEALAKRISDCWKEFSLIYRADYMGRPQYDTSSMAANTPQKICAVRLLHKDHNPVEYHIFISDNMKDIEQIAPNSLTQKTVSQVPSAPTALQTMKPRPLPKSLGGDETTGNTVHENRSRRIPLPDKIIGRRTFDIFLKDTMESMEEDKRGNSWCPTPSPSLRQRLPSTSLPPGTEVRLNQDQFEAPGPEGRYFIKASDSDATPSVGPLTYRPRDGHLDWFLGDLNTGTLVLADKPHTEPHSYDQVPMMRVHNTDETSEWFIHCLGSTDDGECAVSARVITIPTEGPQQLVNITGFELQTRFKYLWRTPDEAPDSADTSFFQDLVIFSAEHNFHDFGITGNTWPNIAASGDTSETDTLVGPAHIVCLSLGKTPSIAGKHVKLSYVLSMFQIQASGWLDSLIKLADFELTVDTARGQKNALWYTPAEHHETTLRLCFKQATAGSGDQSIFKKVCKLLHELTGFDSTLAQGTTVEPRIIVKKSWTLIGETQVETAHEVTVLLQMALPRGTSSIGEPFQFDTALIFGSDGATKWVINFEQGESFEDLIKLIVNLFSASDLEKNLNDYLPGCDQVFIRRVVFTNAPASNSKSLEVVLQVFFADMIFQCSLEVDFITAADGKTTTTKFGFFGKLFPESRTAKLGEHFFWVPYTSGYERWTTLEIAPVKNAVGVLEDAPATEVGDLRKAFNALRKKDAPGQPGQKELVATPTGLELVGLQFGLTGEEVTFSATVISDFPKDQKIPAIKLLAATLDLRYDVNKKAVSNCSLLTSMMMTAPDKSIPPAKWNLELAYDADGEAALWTLSGGVGGLRGDLLYSLFDEDSNSEMSQLLANITLSLQLTYKYNSQAKASDFLVEGNLWLGHLRFRAKYCYPSNGEWTFEASLNPEEDKDHDGDEPQGQNLLGVLESICGPGLMSVLPEMVRDIPVTPTEKRDLTSLRIVRLERAILMLVRLQITDKTSMAFYQYQPRRTGKEEKAPKAKRALVFALDQLPKVPEIPLVGTMPQPFDEARFLWVGGGDAQGWTRKEIEELNKNAQGYPQIIFRDTGKKPQGGDHAAYDEKAKNNVVLKSGFHLCLVEGGETRLDYAFGGNPEKDPKEKGFDASSDDDETEIVTPMANIAKVNKTMGPVTILGVGLDFDINEKKLKLIIDGTVKLGPIDLTLLGFSLTFDLKDKTLTNLSMIDVAKDITVGLDGLAVGFQKDPISIAGMFEHRKTGSDDLYLGGAVVGFKEWKLEAGGYYGTAGEPKEPEPKLPQGLQVMGEKDFKAFLAYVRVSGPIATIGYAEIRGLVGGFGYNTSIKMPTIDTVQSFPFLAQSPTSSAAGALTDMIKGGWFSPKEGDNWVAAGLTVQAFEMLKVTAVVTVEWGSSVRLGIFGLATAEIPKGRPEQKKFAVVQLGVVAMVDFNAGVMKVDGQLTPASYILDESCHLTGGFGLYTWFGPGTQQGDWVFTIGGYHPSYHKPGPYPKPGILGISWSYDSHINITGGAYFAVTPKTCMGGGSLHVALTLGPLYAYLDVHADFLINYRPFLYRASAGVMVGVNYTLDLWLVTIPIKVDLSAIIWLQGPPLSGTVHVDFFVFGFDVKFGPQNMPGNDKISLWDFYHLVIQATEKGAAQAIGEGAGIQPTDQDVAPTGIIVPSSQLVNCISGLVPESSADKNQGPPAAGEKWRVRGAVFAFTVSCKFAIQTATVFTQSIHQDGTITKEHKDITNTAKGEVSARPMHLPGPFAQSYLQISITAPAPPPHPSGIAELQTSNPIWKDHELGYSNLPTALYGRYDSKTDPSDPQSDPSAVLNSSDATTNLLTSITLHAPGSIKPENDIAAFDVASAMGQKANDGQPPTDFPVLEGPHGKWMPAEDRDPDMDRQMKKVKNAWGESAKVEERGISRVTRATEFMAGLGLGGWEWEEASRKEVKVPEKMVEEMGVWWIEAPGLCELEV</sequence>
<feature type="domain" description="DUF6603" evidence="2">
    <location>
        <begin position="1614"/>
        <end position="2169"/>
    </location>
</feature>
<feature type="compositionally biased region" description="Polar residues" evidence="1">
    <location>
        <begin position="650"/>
        <end position="672"/>
    </location>
</feature>
<evidence type="ECO:0000313" key="3">
    <source>
        <dbReference type="EMBL" id="KAA8630657.1"/>
    </source>
</evidence>
<organism evidence="3 4">
    <name type="scientific">Sordaria macrospora</name>
    <dbReference type="NCBI Taxonomy" id="5147"/>
    <lineage>
        <taxon>Eukaryota</taxon>
        <taxon>Fungi</taxon>
        <taxon>Dikarya</taxon>
        <taxon>Ascomycota</taxon>
        <taxon>Pezizomycotina</taxon>
        <taxon>Sordariomycetes</taxon>
        <taxon>Sordariomycetidae</taxon>
        <taxon>Sordariales</taxon>
        <taxon>Sordariaceae</taxon>
        <taxon>Sordaria</taxon>
    </lineage>
</organism>
<dbReference type="EMBL" id="NMPR01000098">
    <property type="protein sequence ID" value="KAA8630657.1"/>
    <property type="molecule type" value="Genomic_DNA"/>
</dbReference>
<dbReference type="SUPFAM" id="SSF56281">
    <property type="entry name" value="Metallo-hydrolase/oxidoreductase"/>
    <property type="match status" value="1"/>
</dbReference>
<proteinExistence type="predicted"/>
<feature type="compositionally biased region" description="Polar residues" evidence="1">
    <location>
        <begin position="576"/>
        <end position="589"/>
    </location>
</feature>
<comment type="caution">
    <text evidence="3">The sequence shown here is derived from an EMBL/GenBank/DDBJ whole genome shotgun (WGS) entry which is preliminary data.</text>
</comment>
<name>A0A8S8ZIY9_SORMA</name>
<dbReference type="Proteomes" id="UP000433876">
    <property type="component" value="Unassembled WGS sequence"/>
</dbReference>
<gene>
    <name evidence="3" type="ORF">SMACR_08703</name>
</gene>
<evidence type="ECO:0000256" key="1">
    <source>
        <dbReference type="SAM" id="MobiDB-lite"/>
    </source>
</evidence>
<protein>
    <recommendedName>
        <fullName evidence="2">DUF6603 domain-containing protein</fullName>
    </recommendedName>
</protein>
<feature type="region of interest" description="Disordered" evidence="1">
    <location>
        <begin position="643"/>
        <end position="672"/>
    </location>
</feature>
<feature type="compositionally biased region" description="Polar residues" evidence="1">
    <location>
        <begin position="2274"/>
        <end position="2286"/>
    </location>
</feature>
<feature type="region of interest" description="Disordered" evidence="1">
    <location>
        <begin position="576"/>
        <end position="616"/>
    </location>
</feature>
<evidence type="ECO:0000259" key="2">
    <source>
        <dbReference type="Pfam" id="PF20248"/>
    </source>
</evidence>
<dbReference type="InterPro" id="IPR036866">
    <property type="entry name" value="RibonucZ/Hydroxyglut_hydro"/>
</dbReference>
<feature type="region of interest" description="Disordered" evidence="1">
    <location>
        <begin position="1581"/>
        <end position="1600"/>
    </location>
</feature>
<dbReference type="OMA" id="IACMIIW"/>
<dbReference type="VEuPathDB" id="FungiDB:SMAC_08703"/>
<dbReference type="Gene3D" id="3.60.15.10">
    <property type="entry name" value="Ribonuclease Z/Hydroxyacylglutathione hydrolase-like"/>
    <property type="match status" value="1"/>
</dbReference>
<accession>A0A8S8ZIY9</accession>
<reference evidence="3 4" key="1">
    <citation type="submission" date="2017-07" db="EMBL/GenBank/DDBJ databases">
        <title>Genome sequence of the Sordaria macrospora wild type strain R19027.</title>
        <authorList>
            <person name="Nowrousian M."/>
            <person name="Teichert I."/>
            <person name="Kueck U."/>
        </authorList>
    </citation>
    <scope>NUCLEOTIDE SEQUENCE [LARGE SCALE GENOMIC DNA]</scope>
    <source>
        <strain evidence="3 4">R19027</strain>
        <tissue evidence="3">Mycelium</tissue>
    </source>
</reference>
<dbReference type="InterPro" id="IPR046538">
    <property type="entry name" value="DUF6603"/>
</dbReference>
<feature type="compositionally biased region" description="Basic and acidic residues" evidence="1">
    <location>
        <begin position="1584"/>
        <end position="1593"/>
    </location>
</feature>
<dbReference type="Pfam" id="PF20248">
    <property type="entry name" value="DUF6603"/>
    <property type="match status" value="1"/>
</dbReference>
<feature type="region of interest" description="Disordered" evidence="1">
    <location>
        <begin position="2267"/>
        <end position="2286"/>
    </location>
</feature>